<name>A0A5C3Q2S5_9AGAR</name>
<dbReference type="Proteomes" id="UP000305067">
    <property type="component" value="Unassembled WGS sequence"/>
</dbReference>
<organism evidence="1 2">
    <name type="scientific">Pterulicium gracile</name>
    <dbReference type="NCBI Taxonomy" id="1884261"/>
    <lineage>
        <taxon>Eukaryota</taxon>
        <taxon>Fungi</taxon>
        <taxon>Dikarya</taxon>
        <taxon>Basidiomycota</taxon>
        <taxon>Agaricomycotina</taxon>
        <taxon>Agaricomycetes</taxon>
        <taxon>Agaricomycetidae</taxon>
        <taxon>Agaricales</taxon>
        <taxon>Pleurotineae</taxon>
        <taxon>Pterulaceae</taxon>
        <taxon>Pterulicium</taxon>
    </lineage>
</organism>
<evidence type="ECO:0000313" key="2">
    <source>
        <dbReference type="Proteomes" id="UP000305067"/>
    </source>
</evidence>
<gene>
    <name evidence="1" type="ORF">BDV98DRAFT_597658</name>
</gene>
<accession>A0A5C3Q2S5</accession>
<keyword evidence="2" id="KW-1185">Reference proteome</keyword>
<proteinExistence type="predicted"/>
<sequence length="217" mass="23858">MATALVEFTLSPRTLDDVSHSIAPLLLNCACDMTDPVIIVAHSRPHSEPDTVEKNPITKLCSLLFHILKALILLLDIAKLTKLSTPGALVKDKDKAYTTVAQYFIVEPTSVLQVASSWYEKTGLLCIVDFLSARIYPLSPTHRLMTSVLFSSPNICTEMEQGGGQDGTLSMLLAMRMVMMVIETVRPGETPSECRGVTVDRKRTECCEMEGQGKRKG</sequence>
<dbReference type="AlphaFoldDB" id="A0A5C3Q2S5"/>
<protein>
    <submittedName>
        <fullName evidence="1">Uncharacterized protein</fullName>
    </submittedName>
</protein>
<reference evidence="1 2" key="1">
    <citation type="journal article" date="2019" name="Nat. Ecol. Evol.">
        <title>Megaphylogeny resolves global patterns of mushroom evolution.</title>
        <authorList>
            <person name="Varga T."/>
            <person name="Krizsan K."/>
            <person name="Foldi C."/>
            <person name="Dima B."/>
            <person name="Sanchez-Garcia M."/>
            <person name="Sanchez-Ramirez S."/>
            <person name="Szollosi G.J."/>
            <person name="Szarkandi J.G."/>
            <person name="Papp V."/>
            <person name="Albert L."/>
            <person name="Andreopoulos W."/>
            <person name="Angelini C."/>
            <person name="Antonin V."/>
            <person name="Barry K.W."/>
            <person name="Bougher N.L."/>
            <person name="Buchanan P."/>
            <person name="Buyck B."/>
            <person name="Bense V."/>
            <person name="Catcheside P."/>
            <person name="Chovatia M."/>
            <person name="Cooper J."/>
            <person name="Damon W."/>
            <person name="Desjardin D."/>
            <person name="Finy P."/>
            <person name="Geml J."/>
            <person name="Haridas S."/>
            <person name="Hughes K."/>
            <person name="Justo A."/>
            <person name="Karasinski D."/>
            <person name="Kautmanova I."/>
            <person name="Kiss B."/>
            <person name="Kocsube S."/>
            <person name="Kotiranta H."/>
            <person name="LaButti K.M."/>
            <person name="Lechner B.E."/>
            <person name="Liimatainen K."/>
            <person name="Lipzen A."/>
            <person name="Lukacs Z."/>
            <person name="Mihaltcheva S."/>
            <person name="Morgado L.N."/>
            <person name="Niskanen T."/>
            <person name="Noordeloos M.E."/>
            <person name="Ohm R.A."/>
            <person name="Ortiz-Santana B."/>
            <person name="Ovrebo C."/>
            <person name="Racz N."/>
            <person name="Riley R."/>
            <person name="Savchenko A."/>
            <person name="Shiryaev A."/>
            <person name="Soop K."/>
            <person name="Spirin V."/>
            <person name="Szebenyi C."/>
            <person name="Tomsovsky M."/>
            <person name="Tulloss R.E."/>
            <person name="Uehling J."/>
            <person name="Grigoriev I.V."/>
            <person name="Vagvolgyi C."/>
            <person name="Papp T."/>
            <person name="Martin F.M."/>
            <person name="Miettinen O."/>
            <person name="Hibbett D.S."/>
            <person name="Nagy L.G."/>
        </authorList>
    </citation>
    <scope>NUCLEOTIDE SEQUENCE [LARGE SCALE GENOMIC DNA]</scope>
    <source>
        <strain evidence="1 2">CBS 309.79</strain>
    </source>
</reference>
<evidence type="ECO:0000313" key="1">
    <source>
        <dbReference type="EMBL" id="TFK96394.1"/>
    </source>
</evidence>
<dbReference type="EMBL" id="ML178861">
    <property type="protein sequence ID" value="TFK96394.1"/>
    <property type="molecule type" value="Genomic_DNA"/>
</dbReference>